<dbReference type="InterPro" id="IPR036291">
    <property type="entry name" value="NAD(P)-bd_dom_sf"/>
</dbReference>
<dbReference type="Proteomes" id="UP000647585">
    <property type="component" value="Unassembled WGS sequence"/>
</dbReference>
<dbReference type="SUPFAM" id="SSF51735">
    <property type="entry name" value="NAD(P)-binding Rossmann-fold domains"/>
    <property type="match status" value="1"/>
</dbReference>
<organism evidence="5 6">
    <name type="scientific">Halomonas johnsoniae</name>
    <dbReference type="NCBI Taxonomy" id="502832"/>
    <lineage>
        <taxon>Bacteria</taxon>
        <taxon>Pseudomonadati</taxon>
        <taxon>Pseudomonadota</taxon>
        <taxon>Gammaproteobacteria</taxon>
        <taxon>Oceanospirillales</taxon>
        <taxon>Halomonadaceae</taxon>
        <taxon>Halomonas</taxon>
    </lineage>
</organism>
<name>A0ABQ2WJZ4_9GAMM</name>
<dbReference type="PANTHER" id="PTHR43060">
    <property type="entry name" value="3-HYDROXYISOBUTYRATE DEHYDROGENASE-LIKE 1, MITOCHONDRIAL-RELATED"/>
    <property type="match status" value="1"/>
</dbReference>
<dbReference type="InterPro" id="IPR015815">
    <property type="entry name" value="HIBADH-related"/>
</dbReference>
<feature type="domain" description="6-phosphogluconate dehydrogenase NADP-binding" evidence="3">
    <location>
        <begin position="5"/>
        <end position="170"/>
    </location>
</feature>
<dbReference type="InterPro" id="IPR006115">
    <property type="entry name" value="6PGDH_NADP-bd"/>
</dbReference>
<dbReference type="Pfam" id="PF03446">
    <property type="entry name" value="NAD_binding_2"/>
    <property type="match status" value="1"/>
</dbReference>
<evidence type="ECO:0000313" key="6">
    <source>
        <dbReference type="Proteomes" id="UP000647585"/>
    </source>
</evidence>
<dbReference type="InterPro" id="IPR029154">
    <property type="entry name" value="HIBADH-like_NADP-bd"/>
</dbReference>
<dbReference type="InterPro" id="IPR013328">
    <property type="entry name" value="6PGD_dom2"/>
</dbReference>
<dbReference type="Gene3D" id="3.40.50.720">
    <property type="entry name" value="NAD(P)-binding Rossmann-like Domain"/>
    <property type="match status" value="1"/>
</dbReference>
<evidence type="ECO:0000256" key="2">
    <source>
        <dbReference type="ARBA" id="ARBA00023027"/>
    </source>
</evidence>
<keyword evidence="2" id="KW-0520">NAD</keyword>
<dbReference type="EMBL" id="BMXO01000007">
    <property type="protein sequence ID" value="GGW57595.1"/>
    <property type="molecule type" value="Genomic_DNA"/>
</dbReference>
<evidence type="ECO:0000259" key="4">
    <source>
        <dbReference type="Pfam" id="PF14833"/>
    </source>
</evidence>
<keyword evidence="1" id="KW-0560">Oxidoreductase</keyword>
<sequence length="301" mass="31535">MHNTAFAGLGAMGRPMAMCLKNAGFDVLGIDAFKQVETVFNGQSTSSEAKRLYLNKCEILFIMVVSADQVRDLLFGSATSGGAEPNVVQSLKEGACIVQMSTIAPNDAASIASEVAEMRSDLHYIDAPVSGGVVGAQAGELTIMAAGCNEALSRCSKAFEVMGKAVFVAGPKPGQGSAMKAVNQLLCGVHIAAAAEALSLAEKSGIEASVMLSMVQGSAASSWMLKDRGPRMIAEPDDVTSVIDIFCKDMGIVCDSAKAYRAFTPLAETARQMFVASSERGEGKLDDSQLIRTYRLLNGKG</sequence>
<keyword evidence="6" id="KW-1185">Reference proteome</keyword>
<reference evidence="6" key="1">
    <citation type="journal article" date="2019" name="Int. J. Syst. Evol. Microbiol.">
        <title>The Global Catalogue of Microorganisms (GCM) 10K type strain sequencing project: providing services to taxonomists for standard genome sequencing and annotation.</title>
        <authorList>
            <consortium name="The Broad Institute Genomics Platform"/>
            <consortium name="The Broad Institute Genome Sequencing Center for Infectious Disease"/>
            <person name="Wu L."/>
            <person name="Ma J."/>
        </authorList>
    </citation>
    <scope>NUCLEOTIDE SEQUENCE [LARGE SCALE GENOMIC DNA]</scope>
    <source>
        <strain evidence="6">KCTC 22157</strain>
    </source>
</reference>
<gene>
    <name evidence="5" type="ORF">GCM10007158_18430</name>
</gene>
<dbReference type="Gene3D" id="1.10.1040.10">
    <property type="entry name" value="N-(1-d-carboxylethyl)-l-norvaline Dehydrogenase, domain 2"/>
    <property type="match status" value="1"/>
</dbReference>
<protein>
    <submittedName>
        <fullName evidence="5">Oxidoreductase</fullName>
    </submittedName>
</protein>
<evidence type="ECO:0000256" key="1">
    <source>
        <dbReference type="ARBA" id="ARBA00023002"/>
    </source>
</evidence>
<proteinExistence type="predicted"/>
<dbReference type="Pfam" id="PF14833">
    <property type="entry name" value="NAD_binding_11"/>
    <property type="match status" value="1"/>
</dbReference>
<feature type="domain" description="3-hydroxyisobutyrate dehydrogenase-like NAD-binding" evidence="4">
    <location>
        <begin position="174"/>
        <end position="294"/>
    </location>
</feature>
<evidence type="ECO:0000259" key="3">
    <source>
        <dbReference type="Pfam" id="PF03446"/>
    </source>
</evidence>
<evidence type="ECO:0000313" key="5">
    <source>
        <dbReference type="EMBL" id="GGW57595.1"/>
    </source>
</evidence>
<dbReference type="PIRSF" id="PIRSF000103">
    <property type="entry name" value="HIBADH"/>
    <property type="match status" value="1"/>
</dbReference>
<comment type="caution">
    <text evidence="5">The sequence shown here is derived from an EMBL/GenBank/DDBJ whole genome shotgun (WGS) entry which is preliminary data.</text>
</comment>
<dbReference type="RefSeq" id="WP_193461491.1">
    <property type="nucleotide sequence ID" value="NZ_BMXO01000007.1"/>
</dbReference>
<accession>A0ABQ2WJZ4</accession>
<dbReference type="SUPFAM" id="SSF48179">
    <property type="entry name" value="6-phosphogluconate dehydrogenase C-terminal domain-like"/>
    <property type="match status" value="1"/>
</dbReference>
<dbReference type="InterPro" id="IPR008927">
    <property type="entry name" value="6-PGluconate_DH-like_C_sf"/>
</dbReference>